<dbReference type="Proteomes" id="UP001208570">
    <property type="component" value="Unassembled WGS sequence"/>
</dbReference>
<name>A0AAD9J0Z6_9ANNE</name>
<keyword evidence="8" id="KW-1185">Reference proteome</keyword>
<evidence type="ECO:0000313" key="8">
    <source>
        <dbReference type="Proteomes" id="UP001208570"/>
    </source>
</evidence>
<keyword evidence="2 5" id="KW-0863">Zinc-finger</keyword>
<keyword evidence="1" id="KW-0479">Metal-binding</keyword>
<reference evidence="7" key="1">
    <citation type="journal article" date="2023" name="Mol. Biol. Evol.">
        <title>Third-Generation Sequencing Reveals the Adaptive Role of the Epigenome in Three Deep-Sea Polychaetes.</title>
        <authorList>
            <person name="Perez M."/>
            <person name="Aroh O."/>
            <person name="Sun Y."/>
            <person name="Lan Y."/>
            <person name="Juniper S.K."/>
            <person name="Young C.R."/>
            <person name="Angers B."/>
            <person name="Qian P.Y."/>
        </authorList>
    </citation>
    <scope>NUCLEOTIDE SEQUENCE</scope>
    <source>
        <strain evidence="7">P08H-3</strain>
    </source>
</reference>
<evidence type="ECO:0000256" key="4">
    <source>
        <dbReference type="ARBA" id="ARBA00023125"/>
    </source>
</evidence>
<evidence type="ECO:0000256" key="3">
    <source>
        <dbReference type="ARBA" id="ARBA00022833"/>
    </source>
</evidence>
<accession>A0AAD9J0Z6</accession>
<keyword evidence="3" id="KW-0862">Zinc</keyword>
<dbReference type="GO" id="GO:0003677">
    <property type="term" value="F:DNA binding"/>
    <property type="evidence" value="ECO:0007669"/>
    <property type="project" value="UniProtKB-UniRule"/>
</dbReference>
<evidence type="ECO:0000259" key="6">
    <source>
        <dbReference type="PROSITE" id="PS50950"/>
    </source>
</evidence>
<sequence length="144" mass="16598">MPRTNCCVPYCHATSKRHKQLTWHVLPRDETLRKRWILLIRNDNLRVTSKGTAVCGLHFRGGRRTYDEKTPTIFPWTPEWTGLIREHNRKVADDEASPSIMINDHKYSYASIPEKPALLTLDIPAYTPVGHPRGKRTTNNSTHA</sequence>
<evidence type="ECO:0000256" key="2">
    <source>
        <dbReference type="ARBA" id="ARBA00022771"/>
    </source>
</evidence>
<dbReference type="SMART" id="SM00980">
    <property type="entry name" value="THAP"/>
    <property type="match status" value="1"/>
</dbReference>
<evidence type="ECO:0000256" key="5">
    <source>
        <dbReference type="PROSITE-ProRule" id="PRU00309"/>
    </source>
</evidence>
<evidence type="ECO:0000313" key="7">
    <source>
        <dbReference type="EMBL" id="KAK2144288.1"/>
    </source>
</evidence>
<dbReference type="InterPro" id="IPR006612">
    <property type="entry name" value="THAP_Znf"/>
</dbReference>
<comment type="caution">
    <text evidence="7">The sequence shown here is derived from an EMBL/GenBank/DDBJ whole genome shotgun (WGS) entry which is preliminary data.</text>
</comment>
<dbReference type="GO" id="GO:0008270">
    <property type="term" value="F:zinc ion binding"/>
    <property type="evidence" value="ECO:0007669"/>
    <property type="project" value="UniProtKB-KW"/>
</dbReference>
<evidence type="ECO:0000256" key="1">
    <source>
        <dbReference type="ARBA" id="ARBA00022723"/>
    </source>
</evidence>
<dbReference type="PROSITE" id="PS50950">
    <property type="entry name" value="ZF_THAP"/>
    <property type="match status" value="1"/>
</dbReference>
<proteinExistence type="predicted"/>
<dbReference type="SUPFAM" id="SSF57716">
    <property type="entry name" value="Glucocorticoid receptor-like (DNA-binding domain)"/>
    <property type="match status" value="1"/>
</dbReference>
<feature type="domain" description="THAP-type" evidence="6">
    <location>
        <begin position="1"/>
        <end position="74"/>
    </location>
</feature>
<organism evidence="7 8">
    <name type="scientific">Paralvinella palmiformis</name>
    <dbReference type="NCBI Taxonomy" id="53620"/>
    <lineage>
        <taxon>Eukaryota</taxon>
        <taxon>Metazoa</taxon>
        <taxon>Spiralia</taxon>
        <taxon>Lophotrochozoa</taxon>
        <taxon>Annelida</taxon>
        <taxon>Polychaeta</taxon>
        <taxon>Sedentaria</taxon>
        <taxon>Canalipalpata</taxon>
        <taxon>Terebellida</taxon>
        <taxon>Terebelliformia</taxon>
        <taxon>Alvinellidae</taxon>
        <taxon>Paralvinella</taxon>
    </lineage>
</organism>
<keyword evidence="4 5" id="KW-0238">DNA-binding</keyword>
<dbReference type="Pfam" id="PF05485">
    <property type="entry name" value="THAP"/>
    <property type="match status" value="1"/>
</dbReference>
<protein>
    <recommendedName>
        <fullName evidence="6">THAP-type domain-containing protein</fullName>
    </recommendedName>
</protein>
<dbReference type="EMBL" id="JAODUP010000771">
    <property type="protein sequence ID" value="KAK2144288.1"/>
    <property type="molecule type" value="Genomic_DNA"/>
</dbReference>
<gene>
    <name evidence="7" type="ORF">LSH36_771g00031</name>
</gene>
<dbReference type="AlphaFoldDB" id="A0AAD9J0Z6"/>